<dbReference type="AlphaFoldDB" id="A0A540M9V0"/>
<keyword evidence="2" id="KW-1185">Reference proteome</keyword>
<reference evidence="1 2" key="1">
    <citation type="journal article" date="2019" name="G3 (Bethesda)">
        <title>Sequencing of a Wild Apple (Malus baccata) Genome Unravels the Differences Between Cultivated and Wild Apple Species Regarding Disease Resistance and Cold Tolerance.</title>
        <authorList>
            <person name="Chen X."/>
        </authorList>
    </citation>
    <scope>NUCLEOTIDE SEQUENCE [LARGE SCALE GENOMIC DNA]</scope>
    <source>
        <strain evidence="2">cv. Shandingzi</strain>
        <tissue evidence="1">Leaves</tissue>
    </source>
</reference>
<proteinExistence type="predicted"/>
<organism evidence="1 2">
    <name type="scientific">Malus baccata</name>
    <name type="common">Siberian crab apple</name>
    <name type="synonym">Pyrus baccata</name>
    <dbReference type="NCBI Taxonomy" id="106549"/>
    <lineage>
        <taxon>Eukaryota</taxon>
        <taxon>Viridiplantae</taxon>
        <taxon>Streptophyta</taxon>
        <taxon>Embryophyta</taxon>
        <taxon>Tracheophyta</taxon>
        <taxon>Spermatophyta</taxon>
        <taxon>Magnoliopsida</taxon>
        <taxon>eudicotyledons</taxon>
        <taxon>Gunneridae</taxon>
        <taxon>Pentapetalae</taxon>
        <taxon>rosids</taxon>
        <taxon>fabids</taxon>
        <taxon>Rosales</taxon>
        <taxon>Rosaceae</taxon>
        <taxon>Amygdaloideae</taxon>
        <taxon>Maleae</taxon>
        <taxon>Malus</taxon>
    </lineage>
</organism>
<accession>A0A540M9V0</accession>
<evidence type="ECO:0000313" key="2">
    <source>
        <dbReference type="Proteomes" id="UP000315295"/>
    </source>
</evidence>
<evidence type="ECO:0000313" key="1">
    <source>
        <dbReference type="EMBL" id="TQD95533.1"/>
    </source>
</evidence>
<name>A0A540M9V0_MALBA</name>
<dbReference type="Proteomes" id="UP000315295">
    <property type="component" value="Unassembled WGS sequence"/>
</dbReference>
<protein>
    <submittedName>
        <fullName evidence="1">Uncharacterized protein</fullName>
    </submittedName>
</protein>
<dbReference type="EMBL" id="VIEB01000311">
    <property type="protein sequence ID" value="TQD95533.1"/>
    <property type="molecule type" value="Genomic_DNA"/>
</dbReference>
<sequence>MKTAEFLKIFLKSLSTLNVNSQNNVVPFPQFIPNLLFGNPQYPLTQTFIREKSQGTYQDDLEHHFPSKISPRHVSTKWLFSPPSLLTRE</sequence>
<comment type="caution">
    <text evidence="1">The sequence shown here is derived from an EMBL/GenBank/DDBJ whole genome shotgun (WGS) entry which is preliminary data.</text>
</comment>
<gene>
    <name evidence="1" type="ORF">C1H46_018826</name>
</gene>